<dbReference type="OrthoDB" id="7920740at2759"/>
<dbReference type="Pfam" id="PF14223">
    <property type="entry name" value="Retrotran_gag_2"/>
    <property type="match status" value="1"/>
</dbReference>
<evidence type="ECO:0000313" key="1">
    <source>
        <dbReference type="EnsemblMetazoa" id="Aqu2.1.10201_001"/>
    </source>
</evidence>
<proteinExistence type="predicted"/>
<reference evidence="1" key="1">
    <citation type="submission" date="2017-05" db="UniProtKB">
        <authorList>
            <consortium name="EnsemblMetazoa"/>
        </authorList>
    </citation>
    <scope>IDENTIFICATION</scope>
</reference>
<protein>
    <submittedName>
        <fullName evidence="1">Uncharacterized protein</fullName>
    </submittedName>
</protein>
<accession>A0A1X7T7I6</accession>
<dbReference type="InParanoid" id="A0A1X7T7I6"/>
<name>A0A1X7T7I6_AMPQE</name>
<sequence>MTEVFSELSVIGDNISYEDCVVYVLASLPESFDMLVTAFEANSDVPNLDAGIEKLQHEERKQTERKAVNKTEEGLTANIKLGEVLNVITAKSLDIFNVSVRKGRRL</sequence>
<organism evidence="1">
    <name type="scientific">Amphimedon queenslandica</name>
    <name type="common">Sponge</name>
    <dbReference type="NCBI Taxonomy" id="400682"/>
    <lineage>
        <taxon>Eukaryota</taxon>
        <taxon>Metazoa</taxon>
        <taxon>Porifera</taxon>
        <taxon>Demospongiae</taxon>
        <taxon>Heteroscleromorpha</taxon>
        <taxon>Haplosclerida</taxon>
        <taxon>Niphatidae</taxon>
        <taxon>Amphimedon</taxon>
    </lineage>
</organism>
<dbReference type="EnsemblMetazoa" id="Aqu2.1.10201_001">
    <property type="protein sequence ID" value="Aqu2.1.10201_001"/>
    <property type="gene ID" value="Aqu2.1.10201"/>
</dbReference>
<dbReference type="AlphaFoldDB" id="A0A1X7T7I6"/>